<protein>
    <recommendedName>
        <fullName evidence="2">DUF7866 domain-containing protein</fullName>
    </recommendedName>
</protein>
<dbReference type="InterPro" id="IPR057188">
    <property type="entry name" value="DUF7866"/>
</dbReference>
<reference evidence="3" key="2">
    <citation type="submission" date="2023-06" db="EMBL/GenBank/DDBJ databases">
        <authorList>
            <person name="Swenson N.G."/>
            <person name="Wegrzyn J.L."/>
            <person name="Mcevoy S.L."/>
        </authorList>
    </citation>
    <scope>NUCLEOTIDE SEQUENCE</scope>
    <source>
        <strain evidence="3">NS2018</strain>
        <tissue evidence="3">Leaf</tissue>
    </source>
</reference>
<dbReference type="PANTHER" id="PTHR33786:SF5">
    <property type="entry name" value="EXPRESSED PROTEIN"/>
    <property type="match status" value="1"/>
</dbReference>
<organism evidence="3 4">
    <name type="scientific">Acer saccharum</name>
    <name type="common">Sugar maple</name>
    <dbReference type="NCBI Taxonomy" id="4024"/>
    <lineage>
        <taxon>Eukaryota</taxon>
        <taxon>Viridiplantae</taxon>
        <taxon>Streptophyta</taxon>
        <taxon>Embryophyta</taxon>
        <taxon>Tracheophyta</taxon>
        <taxon>Spermatophyta</taxon>
        <taxon>Magnoliopsida</taxon>
        <taxon>eudicotyledons</taxon>
        <taxon>Gunneridae</taxon>
        <taxon>Pentapetalae</taxon>
        <taxon>rosids</taxon>
        <taxon>malvids</taxon>
        <taxon>Sapindales</taxon>
        <taxon>Sapindaceae</taxon>
        <taxon>Hippocastanoideae</taxon>
        <taxon>Acereae</taxon>
        <taxon>Acer</taxon>
    </lineage>
</organism>
<gene>
    <name evidence="3" type="ORF">LWI29_012146</name>
</gene>
<evidence type="ECO:0000256" key="1">
    <source>
        <dbReference type="SAM" id="SignalP"/>
    </source>
</evidence>
<accession>A0AA39S552</accession>
<evidence type="ECO:0000313" key="3">
    <source>
        <dbReference type="EMBL" id="KAK0584372.1"/>
    </source>
</evidence>
<keyword evidence="4" id="KW-1185">Reference proteome</keyword>
<keyword evidence="1" id="KW-0732">Signal</keyword>
<dbReference type="Pfam" id="PF25268">
    <property type="entry name" value="DUF7866"/>
    <property type="match status" value="1"/>
</dbReference>
<dbReference type="PANTHER" id="PTHR33786">
    <property type="entry name" value="UBIQUITIN CARBOXYL-TERMINAL HYDROLASE"/>
    <property type="match status" value="1"/>
</dbReference>
<dbReference type="AlphaFoldDB" id="A0AA39S552"/>
<evidence type="ECO:0000259" key="2">
    <source>
        <dbReference type="Pfam" id="PF25268"/>
    </source>
</evidence>
<dbReference type="EMBL" id="JAUESC010000383">
    <property type="protein sequence ID" value="KAK0584372.1"/>
    <property type="molecule type" value="Genomic_DNA"/>
</dbReference>
<feature type="signal peptide" evidence="1">
    <location>
        <begin position="1"/>
        <end position="16"/>
    </location>
</feature>
<name>A0AA39S552_ACESA</name>
<feature type="domain" description="DUF7866" evidence="2">
    <location>
        <begin position="61"/>
        <end position="115"/>
    </location>
</feature>
<reference evidence="3" key="1">
    <citation type="journal article" date="2022" name="Plant J.">
        <title>Strategies of tolerance reflected in two North American maple genomes.</title>
        <authorList>
            <person name="McEvoy S.L."/>
            <person name="Sezen U.U."/>
            <person name="Trouern-Trend A."/>
            <person name="McMahon S.M."/>
            <person name="Schaberg P.G."/>
            <person name="Yang J."/>
            <person name="Wegrzyn J.L."/>
            <person name="Swenson N.G."/>
        </authorList>
    </citation>
    <scope>NUCLEOTIDE SEQUENCE</scope>
    <source>
        <strain evidence="3">NS2018</strain>
    </source>
</reference>
<comment type="caution">
    <text evidence="3">The sequence shown here is derived from an EMBL/GenBank/DDBJ whole genome shotgun (WGS) entry which is preliminary data.</text>
</comment>
<dbReference type="Proteomes" id="UP001168877">
    <property type="component" value="Unassembled WGS sequence"/>
</dbReference>
<proteinExistence type="predicted"/>
<feature type="chain" id="PRO_5041463623" description="DUF7866 domain-containing protein" evidence="1">
    <location>
        <begin position="17"/>
        <end position="116"/>
    </location>
</feature>
<sequence>MKAAVVLVVIIHLTVAHEVEVEEVDHQQLWPTGGTEYRPVIEFEDIQNNTSRRRRRRRLAPYQLCLLCKCCTAAATSSSTCLTMPCCFGIDCNLPNKPFGVCAFVPKTCSCTSCTT</sequence>
<evidence type="ECO:0000313" key="4">
    <source>
        <dbReference type="Proteomes" id="UP001168877"/>
    </source>
</evidence>